<dbReference type="GO" id="GO:0006412">
    <property type="term" value="P:translation"/>
    <property type="evidence" value="ECO:0007669"/>
    <property type="project" value="UniProtKB-UniRule"/>
</dbReference>
<dbReference type="PANTHER" id="PTHR15004:SF0">
    <property type="entry name" value="GLUTAMYL-TRNA(GLN) AMIDOTRANSFERASE SUBUNIT C, MITOCHONDRIAL"/>
    <property type="match status" value="1"/>
</dbReference>
<comment type="function">
    <text evidence="1">Allows the formation of correctly charged Asn-tRNA(Asn) or Gln-tRNA(Gln) through the transamidation of misacylated Asp-tRNA(Asn) or Glu-tRNA(Gln) in organisms which lack either or both of asparaginyl-tRNA or glutaminyl-tRNA synthetases. The reaction takes place in the presence of glutamine and ATP through an activated phospho-Asp-tRNA(Asn) or phospho-Glu-tRNA(Gln).</text>
</comment>
<keyword evidence="1" id="KW-0436">Ligase</keyword>
<evidence type="ECO:0000313" key="3">
    <source>
        <dbReference type="EMBL" id="MFC3957244.1"/>
    </source>
</evidence>
<comment type="catalytic activity">
    <reaction evidence="1">
        <text>L-glutamyl-tRNA(Gln) + L-glutamine + ATP + H2O = L-glutaminyl-tRNA(Gln) + L-glutamate + ADP + phosphate + H(+)</text>
        <dbReference type="Rhea" id="RHEA:17521"/>
        <dbReference type="Rhea" id="RHEA-COMP:9681"/>
        <dbReference type="Rhea" id="RHEA-COMP:9684"/>
        <dbReference type="ChEBI" id="CHEBI:15377"/>
        <dbReference type="ChEBI" id="CHEBI:15378"/>
        <dbReference type="ChEBI" id="CHEBI:29985"/>
        <dbReference type="ChEBI" id="CHEBI:30616"/>
        <dbReference type="ChEBI" id="CHEBI:43474"/>
        <dbReference type="ChEBI" id="CHEBI:58359"/>
        <dbReference type="ChEBI" id="CHEBI:78520"/>
        <dbReference type="ChEBI" id="CHEBI:78521"/>
        <dbReference type="ChEBI" id="CHEBI:456216"/>
    </reaction>
</comment>
<dbReference type="SUPFAM" id="SSF141000">
    <property type="entry name" value="Glu-tRNAGln amidotransferase C subunit"/>
    <property type="match status" value="1"/>
</dbReference>
<dbReference type="HAMAP" id="MF_00122">
    <property type="entry name" value="GatC"/>
    <property type="match status" value="1"/>
</dbReference>
<comment type="caution">
    <text evidence="3">The sequence shown here is derived from an EMBL/GenBank/DDBJ whole genome shotgun (WGS) entry which is preliminary data.</text>
</comment>
<comment type="catalytic activity">
    <reaction evidence="1">
        <text>L-aspartyl-tRNA(Asn) + L-glutamine + ATP + H2O = L-asparaginyl-tRNA(Asn) + L-glutamate + ADP + phosphate + 2 H(+)</text>
        <dbReference type="Rhea" id="RHEA:14513"/>
        <dbReference type="Rhea" id="RHEA-COMP:9674"/>
        <dbReference type="Rhea" id="RHEA-COMP:9677"/>
        <dbReference type="ChEBI" id="CHEBI:15377"/>
        <dbReference type="ChEBI" id="CHEBI:15378"/>
        <dbReference type="ChEBI" id="CHEBI:29985"/>
        <dbReference type="ChEBI" id="CHEBI:30616"/>
        <dbReference type="ChEBI" id="CHEBI:43474"/>
        <dbReference type="ChEBI" id="CHEBI:58359"/>
        <dbReference type="ChEBI" id="CHEBI:78515"/>
        <dbReference type="ChEBI" id="CHEBI:78516"/>
        <dbReference type="ChEBI" id="CHEBI:456216"/>
    </reaction>
</comment>
<comment type="subunit">
    <text evidence="1">Heterotrimer of A, B and C subunits.</text>
</comment>
<dbReference type="RefSeq" id="WP_256534040.1">
    <property type="nucleotide sequence ID" value="NZ_CP101824.1"/>
</dbReference>
<keyword evidence="4" id="KW-1185">Reference proteome</keyword>
<name>A0ABD5NJE0_9EURY</name>
<dbReference type="Proteomes" id="UP001595846">
    <property type="component" value="Unassembled WGS sequence"/>
</dbReference>
<keyword evidence="1" id="KW-0648">Protein biosynthesis</keyword>
<dbReference type="InterPro" id="IPR036113">
    <property type="entry name" value="Asp/Glu-ADT_sf_sub_c"/>
</dbReference>
<proteinExistence type="inferred from homology"/>
<dbReference type="AlphaFoldDB" id="A0ABD5NJE0"/>
<keyword evidence="1" id="KW-0547">Nucleotide-binding</keyword>
<dbReference type="EC" id="6.3.5.-" evidence="1"/>
<dbReference type="Pfam" id="PF02686">
    <property type="entry name" value="GatC"/>
    <property type="match status" value="1"/>
</dbReference>
<dbReference type="GO" id="GO:0005524">
    <property type="term" value="F:ATP binding"/>
    <property type="evidence" value="ECO:0007669"/>
    <property type="project" value="UniProtKB-KW"/>
</dbReference>
<organism evidence="3 4">
    <name type="scientific">Halovivax cerinus</name>
    <dbReference type="NCBI Taxonomy" id="1487865"/>
    <lineage>
        <taxon>Archaea</taxon>
        <taxon>Methanobacteriati</taxon>
        <taxon>Methanobacteriota</taxon>
        <taxon>Stenosarchaea group</taxon>
        <taxon>Halobacteria</taxon>
        <taxon>Halobacteriales</taxon>
        <taxon>Natrialbaceae</taxon>
        <taxon>Halovivax</taxon>
    </lineage>
</organism>
<comment type="similarity">
    <text evidence="1">Belongs to the GatC family.</text>
</comment>
<dbReference type="NCBIfam" id="TIGR00135">
    <property type="entry name" value="gatC"/>
    <property type="match status" value="1"/>
</dbReference>
<dbReference type="GO" id="GO:0050567">
    <property type="term" value="F:glutaminyl-tRNA synthase (glutamine-hydrolyzing) activity"/>
    <property type="evidence" value="ECO:0007669"/>
    <property type="project" value="UniProtKB-UniRule"/>
</dbReference>
<keyword evidence="1" id="KW-0067">ATP-binding</keyword>
<accession>A0ABD5NJE0</accession>
<dbReference type="Gene3D" id="1.10.20.60">
    <property type="entry name" value="Glu-tRNAGln amidotransferase C subunit, N-terminal domain"/>
    <property type="match status" value="1"/>
</dbReference>
<dbReference type="GeneID" id="73904589"/>
<dbReference type="PANTHER" id="PTHR15004">
    <property type="entry name" value="GLUTAMYL-TRNA(GLN) AMIDOTRANSFERASE SUBUNIT C, MITOCHONDRIAL"/>
    <property type="match status" value="1"/>
</dbReference>
<evidence type="ECO:0000256" key="2">
    <source>
        <dbReference type="SAM" id="MobiDB-lite"/>
    </source>
</evidence>
<feature type="region of interest" description="Disordered" evidence="2">
    <location>
        <begin position="70"/>
        <end position="92"/>
    </location>
</feature>
<dbReference type="InterPro" id="IPR003837">
    <property type="entry name" value="GatC"/>
</dbReference>
<protein>
    <recommendedName>
        <fullName evidence="1">Aspartyl/glutamyl-tRNA(Asn/Gln) amidotransferase subunit C</fullName>
        <shortName evidence="1">Asp/Glu-ADT subunit C</shortName>
        <ecNumber evidence="1">6.3.5.-</ecNumber>
    </recommendedName>
</protein>
<reference evidence="3 4" key="1">
    <citation type="journal article" date="2019" name="Int. J. Syst. Evol. Microbiol.">
        <title>The Global Catalogue of Microorganisms (GCM) 10K type strain sequencing project: providing services to taxonomists for standard genome sequencing and annotation.</title>
        <authorList>
            <consortium name="The Broad Institute Genomics Platform"/>
            <consortium name="The Broad Institute Genome Sequencing Center for Infectious Disease"/>
            <person name="Wu L."/>
            <person name="Ma J."/>
        </authorList>
    </citation>
    <scope>NUCLEOTIDE SEQUENCE [LARGE SCALE GENOMIC DNA]</scope>
    <source>
        <strain evidence="3 4">IBRC-M 10256</strain>
    </source>
</reference>
<dbReference type="EMBL" id="JBHSAQ010000001">
    <property type="protein sequence ID" value="MFC3957244.1"/>
    <property type="molecule type" value="Genomic_DNA"/>
</dbReference>
<gene>
    <name evidence="1 3" type="primary">gatC</name>
    <name evidence="3" type="ORF">ACFOUR_02500</name>
</gene>
<evidence type="ECO:0000313" key="4">
    <source>
        <dbReference type="Proteomes" id="UP001595846"/>
    </source>
</evidence>
<sequence>MSDDAVSEDEVRHVARLARVSLADEEVDRFAAQFEEITDAFDALEDVPSVDGSTELTNVLRPDVTRASLTNEEALRNAPETEDGRFKGPNVS</sequence>
<evidence type="ECO:0000256" key="1">
    <source>
        <dbReference type="HAMAP-Rule" id="MF_00122"/>
    </source>
</evidence>